<dbReference type="PANTHER" id="PTHR43433:SF5">
    <property type="entry name" value="AB HYDROLASE-1 DOMAIN-CONTAINING PROTEIN"/>
    <property type="match status" value="1"/>
</dbReference>
<feature type="domain" description="AB hydrolase-1" evidence="1">
    <location>
        <begin position="50"/>
        <end position="256"/>
    </location>
</feature>
<dbReference type="Gene3D" id="3.40.50.1820">
    <property type="entry name" value="alpha/beta hydrolase"/>
    <property type="match status" value="1"/>
</dbReference>
<dbReference type="InterPro" id="IPR029058">
    <property type="entry name" value="AB_hydrolase_fold"/>
</dbReference>
<dbReference type="InterPro" id="IPR000073">
    <property type="entry name" value="AB_hydrolase_1"/>
</dbReference>
<sequence>MQTFSAADGTDLAYSTIGAVDSDLPPALVVPGGPCRGVDYLEDLAGAGADRSLVVLHPRGTPTTGGRSNGWWADADDLVALADHLGLERFDAVGHSAGTRLVLAASARFPDRLQRLALVTPAAAWLTDAAWDGDAIGGRRGDPAVFAALESLTGAQPVDQRQWDAARAVEGPAGYAHWTARERVHSTVGDWELAAVEAWFTGVPDDAAARILAAPRVPTLVIAGDADILSGVAPVEAYAAALDADLRVLADCGHYPWVEQPDAFREALGAWLVD</sequence>
<dbReference type="Proteomes" id="UP001499954">
    <property type="component" value="Unassembled WGS sequence"/>
</dbReference>
<evidence type="ECO:0000313" key="3">
    <source>
        <dbReference type="Proteomes" id="UP001499954"/>
    </source>
</evidence>
<keyword evidence="2" id="KW-0378">Hydrolase</keyword>
<protein>
    <submittedName>
        <fullName evidence="2">Alpha/beta hydrolase</fullName>
    </submittedName>
</protein>
<organism evidence="2 3">
    <name type="scientific">Agromyces allii</name>
    <dbReference type="NCBI Taxonomy" id="393607"/>
    <lineage>
        <taxon>Bacteria</taxon>
        <taxon>Bacillati</taxon>
        <taxon>Actinomycetota</taxon>
        <taxon>Actinomycetes</taxon>
        <taxon>Micrococcales</taxon>
        <taxon>Microbacteriaceae</taxon>
        <taxon>Agromyces</taxon>
    </lineage>
</organism>
<evidence type="ECO:0000313" key="2">
    <source>
        <dbReference type="EMBL" id="GAA1958327.1"/>
    </source>
</evidence>
<reference evidence="2 3" key="1">
    <citation type="journal article" date="2019" name="Int. J. Syst. Evol. Microbiol.">
        <title>The Global Catalogue of Microorganisms (GCM) 10K type strain sequencing project: providing services to taxonomists for standard genome sequencing and annotation.</title>
        <authorList>
            <consortium name="The Broad Institute Genomics Platform"/>
            <consortium name="The Broad Institute Genome Sequencing Center for Infectious Disease"/>
            <person name="Wu L."/>
            <person name="Ma J."/>
        </authorList>
    </citation>
    <scope>NUCLEOTIDE SEQUENCE [LARGE SCALE GENOMIC DNA]</scope>
    <source>
        <strain evidence="2 3">JCM 13584</strain>
    </source>
</reference>
<dbReference type="RefSeq" id="WP_157414059.1">
    <property type="nucleotide sequence ID" value="NZ_BAAAMK010000004.1"/>
</dbReference>
<name>A0ABN2QUK6_9MICO</name>
<dbReference type="Pfam" id="PF00561">
    <property type="entry name" value="Abhydrolase_1"/>
    <property type="match status" value="1"/>
</dbReference>
<dbReference type="GO" id="GO:0016787">
    <property type="term" value="F:hydrolase activity"/>
    <property type="evidence" value="ECO:0007669"/>
    <property type="project" value="UniProtKB-KW"/>
</dbReference>
<gene>
    <name evidence="2" type="ORF">GCM10009717_26020</name>
</gene>
<evidence type="ECO:0000259" key="1">
    <source>
        <dbReference type="Pfam" id="PF00561"/>
    </source>
</evidence>
<accession>A0ABN2QUK6</accession>
<proteinExistence type="predicted"/>
<keyword evidence="3" id="KW-1185">Reference proteome</keyword>
<dbReference type="EMBL" id="BAAAMK010000004">
    <property type="protein sequence ID" value="GAA1958327.1"/>
    <property type="molecule type" value="Genomic_DNA"/>
</dbReference>
<dbReference type="PANTHER" id="PTHR43433">
    <property type="entry name" value="HYDROLASE, ALPHA/BETA FOLD FAMILY PROTEIN"/>
    <property type="match status" value="1"/>
</dbReference>
<dbReference type="InterPro" id="IPR050471">
    <property type="entry name" value="AB_hydrolase"/>
</dbReference>
<dbReference type="SUPFAM" id="SSF53474">
    <property type="entry name" value="alpha/beta-Hydrolases"/>
    <property type="match status" value="1"/>
</dbReference>
<comment type="caution">
    <text evidence="2">The sequence shown here is derived from an EMBL/GenBank/DDBJ whole genome shotgun (WGS) entry which is preliminary data.</text>
</comment>